<evidence type="ECO:0000256" key="4">
    <source>
        <dbReference type="SAM" id="Phobius"/>
    </source>
</evidence>
<dbReference type="GO" id="GO:0007166">
    <property type="term" value="P:cell surface receptor signaling pathway"/>
    <property type="evidence" value="ECO:0007669"/>
    <property type="project" value="TreeGrafter"/>
</dbReference>
<dbReference type="InterPro" id="IPR013783">
    <property type="entry name" value="Ig-like_fold"/>
</dbReference>
<sequence length="768" mass="85646">MWETPGPLLRMKPRPLLTLLILHTFLLSTPWAFPEPPGQGAERQGVIYISPVKMTLDPRSSVKRGEHVAVVCEGRVSYSSQVTRSHKVTFFKDGEALDTRETQDITVSFNIMSARVSHSGRYKCRVEAEDKNSDSSEVLLTVTGLQTPELSISESRIPEDRGVTATCHARDELGASFAFYFYENGEEIKYSPSDKNEFKVQLNFTPGRKTLRCQYAVRLADNIVKSEMSENITIDVEALSIKADISVWPNRNVVEGDHLEVNCTVSGSNSSVHMRLLTNKWHQEGNNTVSRGLTAKPQDSGRYECILTTGNVRKTASANVSVTELFSEPVMTMNPPLVFEGMQFNFSCSSKTIMTSRISHGDVMYTISKDGRSFKADSMMTAAKSFDGNYSCLAEARGISKSSRDFIFKAKELVSTPKLEVLDKVVLGKTLRIRCRSERGSLPIRYTLKHGQQWVASETVSQPVGYAVFNVTIKDEVDNLEFSCHAQNDGPQGENSKQSHRVIVPPRKVTISLRDTRVVHIESHEIEEGNIEEGDTLKIYCSVQKGSPPITFSWYRYQQKQVLYTKKVDNKFGVYIVERAGKEHEGGYYCNATNQSDMGEESRILIIQVKMASWKKGLIAVLCLLVLAGIIGVVWYKVKRGQRRMATDLSVKPSSATPDDCVTVSLRNNADDVYYSKVDTDVAESNIWCKSSSDSGSELSAEEDSSDVEYTEVMHPQPANTAQAPCRKGTETVYSELQNSCQGAECSIDDEGAVEYIHLNHDEAPIMQ</sequence>
<keyword evidence="3" id="KW-0325">Glycoprotein</keyword>
<dbReference type="SUPFAM" id="SSF48726">
    <property type="entry name" value="Immunoglobulin"/>
    <property type="match status" value="2"/>
</dbReference>
<dbReference type="Pfam" id="PF17736">
    <property type="entry name" value="Ig_C17orf99"/>
    <property type="match status" value="1"/>
</dbReference>
<feature type="transmembrane region" description="Helical" evidence="4">
    <location>
        <begin position="617"/>
        <end position="636"/>
    </location>
</feature>
<dbReference type="GeneTree" id="ENSGT01140000282577"/>
<dbReference type="KEGG" id="pki:111832920"/>
<evidence type="ECO:0000256" key="2">
    <source>
        <dbReference type="ARBA" id="ARBA00023157"/>
    </source>
</evidence>
<dbReference type="InterPro" id="IPR007110">
    <property type="entry name" value="Ig-like_dom"/>
</dbReference>
<evidence type="ECO:0000259" key="6">
    <source>
        <dbReference type="PROSITE" id="PS50835"/>
    </source>
</evidence>
<protein>
    <submittedName>
        <fullName evidence="7">Platelet endothelial cell adhesion molecule-like</fullName>
    </submittedName>
</protein>
<dbReference type="Proteomes" id="UP000261540">
    <property type="component" value="Unplaced"/>
</dbReference>
<dbReference type="InterPro" id="IPR003599">
    <property type="entry name" value="Ig_sub"/>
</dbReference>
<proteinExistence type="predicted"/>
<feature type="domain" description="Ig-like" evidence="6">
    <location>
        <begin position="51"/>
        <end position="141"/>
    </location>
</feature>
<reference evidence="7" key="2">
    <citation type="submission" date="2025-09" db="UniProtKB">
        <authorList>
            <consortium name="Ensembl"/>
        </authorList>
    </citation>
    <scope>IDENTIFICATION</scope>
</reference>
<evidence type="ECO:0000313" key="8">
    <source>
        <dbReference type="Proteomes" id="UP000261540"/>
    </source>
</evidence>
<dbReference type="AlphaFoldDB" id="A0A3B3RVP4"/>
<dbReference type="InterPro" id="IPR040878">
    <property type="entry name" value="IL-40-like_Ig"/>
</dbReference>
<keyword evidence="2" id="KW-1015">Disulfide bond</keyword>
<dbReference type="Gene3D" id="2.60.40.10">
    <property type="entry name" value="Immunoglobulins"/>
    <property type="match status" value="3"/>
</dbReference>
<feature type="signal peptide" evidence="5">
    <location>
        <begin position="1"/>
        <end position="32"/>
    </location>
</feature>
<dbReference type="GO" id="GO:0006955">
    <property type="term" value="P:immune response"/>
    <property type="evidence" value="ECO:0007669"/>
    <property type="project" value="TreeGrafter"/>
</dbReference>
<dbReference type="Pfam" id="PF13927">
    <property type="entry name" value="Ig_3"/>
    <property type="match status" value="1"/>
</dbReference>
<dbReference type="GO" id="GO:0009897">
    <property type="term" value="C:external side of plasma membrane"/>
    <property type="evidence" value="ECO:0007669"/>
    <property type="project" value="TreeGrafter"/>
</dbReference>
<dbReference type="STRING" id="1676925.ENSPKIP00000022373"/>
<dbReference type="InterPro" id="IPR050488">
    <property type="entry name" value="Ig_Fc_receptor"/>
</dbReference>
<dbReference type="InterPro" id="IPR036179">
    <property type="entry name" value="Ig-like_dom_sf"/>
</dbReference>
<dbReference type="SMART" id="SM00409">
    <property type="entry name" value="IG"/>
    <property type="match status" value="4"/>
</dbReference>
<dbReference type="CDD" id="cd00096">
    <property type="entry name" value="Ig"/>
    <property type="match status" value="1"/>
</dbReference>
<organism evidence="7 8">
    <name type="scientific">Paramormyrops kingsleyae</name>
    <dbReference type="NCBI Taxonomy" id="1676925"/>
    <lineage>
        <taxon>Eukaryota</taxon>
        <taxon>Metazoa</taxon>
        <taxon>Chordata</taxon>
        <taxon>Craniata</taxon>
        <taxon>Vertebrata</taxon>
        <taxon>Euteleostomi</taxon>
        <taxon>Actinopterygii</taxon>
        <taxon>Neopterygii</taxon>
        <taxon>Teleostei</taxon>
        <taxon>Osteoglossocephala</taxon>
        <taxon>Osteoglossomorpha</taxon>
        <taxon>Osteoglossiformes</taxon>
        <taxon>Mormyridae</taxon>
        <taxon>Paramormyrops</taxon>
    </lineage>
</organism>
<dbReference type="Pfam" id="PF13895">
    <property type="entry name" value="Ig_2"/>
    <property type="match status" value="1"/>
</dbReference>
<dbReference type="PROSITE" id="PS50835">
    <property type="entry name" value="IG_LIKE"/>
    <property type="match status" value="3"/>
</dbReference>
<keyword evidence="8" id="KW-1185">Reference proteome</keyword>
<feature type="domain" description="Ig-like" evidence="6">
    <location>
        <begin position="506"/>
        <end position="606"/>
    </location>
</feature>
<keyword evidence="4" id="KW-1133">Transmembrane helix</keyword>
<name>A0A3B3RVP4_9TELE</name>
<keyword evidence="4" id="KW-0812">Transmembrane</keyword>
<dbReference type="Ensembl" id="ENSPKIT00000003036.1">
    <property type="protein sequence ID" value="ENSPKIP00000022373.1"/>
    <property type="gene ID" value="ENSPKIG00000006387.1"/>
</dbReference>
<dbReference type="CTD" id="100333180"/>
<dbReference type="PANTHER" id="PTHR11481">
    <property type="entry name" value="IMMUNOGLOBULIN FC RECEPTOR"/>
    <property type="match status" value="1"/>
</dbReference>
<dbReference type="GO" id="GO:0004888">
    <property type="term" value="F:transmembrane signaling receptor activity"/>
    <property type="evidence" value="ECO:0007669"/>
    <property type="project" value="TreeGrafter"/>
</dbReference>
<evidence type="ECO:0000256" key="1">
    <source>
        <dbReference type="ARBA" id="ARBA00022729"/>
    </source>
</evidence>
<evidence type="ECO:0000256" key="5">
    <source>
        <dbReference type="SAM" id="SignalP"/>
    </source>
</evidence>
<feature type="chain" id="PRO_5017306507" evidence="5">
    <location>
        <begin position="33"/>
        <end position="768"/>
    </location>
</feature>
<evidence type="ECO:0000256" key="3">
    <source>
        <dbReference type="ARBA" id="ARBA00023180"/>
    </source>
</evidence>
<dbReference type="PIRSF" id="PIRSF000615">
    <property type="entry name" value="TyrPK_CSF1-R"/>
    <property type="match status" value="1"/>
</dbReference>
<dbReference type="OrthoDB" id="9950534at2759"/>
<keyword evidence="4" id="KW-0472">Membrane</keyword>
<dbReference type="PANTHER" id="PTHR11481:SF58">
    <property type="entry name" value="ALLERGIN-1"/>
    <property type="match status" value="1"/>
</dbReference>
<accession>A0A3B3RVP4</accession>
<feature type="domain" description="Ig-like" evidence="6">
    <location>
        <begin position="237"/>
        <end position="321"/>
    </location>
</feature>
<reference evidence="7" key="1">
    <citation type="submission" date="2025-08" db="UniProtKB">
        <authorList>
            <consortium name="Ensembl"/>
        </authorList>
    </citation>
    <scope>IDENTIFICATION</scope>
</reference>
<evidence type="ECO:0000313" key="7">
    <source>
        <dbReference type="Ensembl" id="ENSPKIP00000022373.1"/>
    </source>
</evidence>
<keyword evidence="1 5" id="KW-0732">Signal</keyword>